<dbReference type="PANTHER" id="PTHR24220">
    <property type="entry name" value="IMPORT ATP-BINDING PROTEIN"/>
    <property type="match status" value="1"/>
</dbReference>
<evidence type="ECO:0000256" key="5">
    <source>
        <dbReference type="ARBA" id="ARBA00022741"/>
    </source>
</evidence>
<evidence type="ECO:0000256" key="3">
    <source>
        <dbReference type="ARBA" id="ARBA00022475"/>
    </source>
</evidence>
<dbReference type="SMART" id="SM00382">
    <property type="entry name" value="AAA"/>
    <property type="match status" value="1"/>
</dbReference>
<dbReference type="FunFam" id="3.40.50.300:FF:000056">
    <property type="entry name" value="Cell division ATP-binding protein FtsE"/>
    <property type="match status" value="1"/>
</dbReference>
<dbReference type="Pfam" id="PF00005">
    <property type="entry name" value="ABC_tran"/>
    <property type="match status" value="1"/>
</dbReference>
<dbReference type="InterPro" id="IPR003439">
    <property type="entry name" value="ABC_transporter-like_ATP-bd"/>
</dbReference>
<feature type="domain" description="ABC transporter" evidence="10">
    <location>
        <begin position="4"/>
        <end position="228"/>
    </location>
</feature>
<dbReference type="InterPro" id="IPR015854">
    <property type="entry name" value="ABC_transpr_LolD-like"/>
</dbReference>
<dbReference type="PROSITE" id="PS00211">
    <property type="entry name" value="ABC_TRANSPORTER_1"/>
    <property type="match status" value="1"/>
</dbReference>
<dbReference type="AlphaFoldDB" id="A0A7W9W786"/>
<name>A0A7W9W786_ARMRO</name>
<accession>A0A7W9W786</accession>
<dbReference type="GO" id="GO:0016887">
    <property type="term" value="F:ATP hydrolysis activity"/>
    <property type="evidence" value="ECO:0007669"/>
    <property type="project" value="InterPro"/>
</dbReference>
<evidence type="ECO:0000256" key="9">
    <source>
        <dbReference type="RuleBase" id="RU365094"/>
    </source>
</evidence>
<evidence type="ECO:0000259" key="10">
    <source>
        <dbReference type="PROSITE" id="PS50893"/>
    </source>
</evidence>
<dbReference type="GO" id="GO:0005886">
    <property type="term" value="C:plasma membrane"/>
    <property type="evidence" value="ECO:0007669"/>
    <property type="project" value="UniProtKB-SubCell"/>
</dbReference>
<dbReference type="PANTHER" id="PTHR24220:SF470">
    <property type="entry name" value="CELL DIVISION ATP-BINDING PROTEIN FTSE"/>
    <property type="match status" value="1"/>
</dbReference>
<keyword evidence="4 9" id="KW-0132">Cell division</keyword>
<keyword evidence="5 9" id="KW-0547">Nucleotide-binding</keyword>
<dbReference type="PROSITE" id="PS50893">
    <property type="entry name" value="ABC_TRANSPORTER_2"/>
    <property type="match status" value="1"/>
</dbReference>
<comment type="subcellular location">
    <subcellularLocation>
        <location evidence="9">Cell membrane</location>
        <topology evidence="9">Peripheral membrane protein</topology>
        <orientation evidence="9">Cytoplasmic side</orientation>
    </subcellularLocation>
</comment>
<evidence type="ECO:0000256" key="2">
    <source>
        <dbReference type="ARBA" id="ARBA00020019"/>
    </source>
</evidence>
<keyword evidence="8 9" id="KW-0131">Cell cycle</keyword>
<evidence type="ECO:0000256" key="8">
    <source>
        <dbReference type="ARBA" id="ARBA00023306"/>
    </source>
</evidence>
<evidence type="ECO:0000256" key="6">
    <source>
        <dbReference type="ARBA" id="ARBA00022840"/>
    </source>
</evidence>
<dbReference type="EMBL" id="JACHGW010000004">
    <property type="protein sequence ID" value="MBB6052204.1"/>
    <property type="molecule type" value="Genomic_DNA"/>
</dbReference>
<evidence type="ECO:0000256" key="4">
    <source>
        <dbReference type="ARBA" id="ARBA00022618"/>
    </source>
</evidence>
<dbReference type="InterPro" id="IPR017871">
    <property type="entry name" value="ABC_transporter-like_CS"/>
</dbReference>
<organism evidence="11 12">
    <name type="scientific">Armatimonas rosea</name>
    <dbReference type="NCBI Taxonomy" id="685828"/>
    <lineage>
        <taxon>Bacteria</taxon>
        <taxon>Bacillati</taxon>
        <taxon>Armatimonadota</taxon>
        <taxon>Armatimonadia</taxon>
        <taxon>Armatimonadales</taxon>
        <taxon>Armatimonadaceae</taxon>
        <taxon>Armatimonas</taxon>
    </lineage>
</organism>
<dbReference type="Gene3D" id="3.40.50.300">
    <property type="entry name" value="P-loop containing nucleotide triphosphate hydrolases"/>
    <property type="match status" value="1"/>
</dbReference>
<keyword evidence="3 9" id="KW-1003">Cell membrane</keyword>
<gene>
    <name evidence="9" type="primary">ftsE</name>
    <name evidence="11" type="ORF">HNQ39_004025</name>
</gene>
<dbReference type="GO" id="GO:0051301">
    <property type="term" value="P:cell division"/>
    <property type="evidence" value="ECO:0007669"/>
    <property type="project" value="UniProtKB-UniRule"/>
</dbReference>
<dbReference type="InterPro" id="IPR003593">
    <property type="entry name" value="AAA+_ATPase"/>
</dbReference>
<comment type="subunit">
    <text evidence="9">Homodimer. Forms a membrane-associated complex with FtsX.</text>
</comment>
<comment type="function">
    <text evidence="9">Part of the ABC transporter FtsEX involved in cellular division.</text>
</comment>
<dbReference type="Proteomes" id="UP000520814">
    <property type="component" value="Unassembled WGS sequence"/>
</dbReference>
<dbReference type="RefSeq" id="WP_184200810.1">
    <property type="nucleotide sequence ID" value="NZ_JACHGW010000004.1"/>
</dbReference>
<sequence>MIELKRVGVTYPTGKVTALSDVSLSIPAGDFVFLVGPTGAGKSTLLKLLYADVRATEGSLTVAGREITQIATKDIPALRRQMGIVLQDYGLLPQRTVWENVLFACEVLGLPRKDARQRVKERLEQVGMLHRCDAFPAQLSGGEQQRVAIARALVGKPPLLIADEPTGNLDPETSAGIMDALLAVSAEGTTVVVATHDKNAVDRLRRRVIAIEKGTLARDDAEGQYGYAE</sequence>
<protein>
    <recommendedName>
        <fullName evidence="2 9">Cell division ATP-binding protein FtsE</fullName>
    </recommendedName>
</protein>
<comment type="similarity">
    <text evidence="1 9">Belongs to the ABC transporter superfamily.</text>
</comment>
<comment type="caution">
    <text evidence="11">The sequence shown here is derived from an EMBL/GenBank/DDBJ whole genome shotgun (WGS) entry which is preliminary data.</text>
</comment>
<keyword evidence="7 9" id="KW-0472">Membrane</keyword>
<dbReference type="GO" id="GO:0005524">
    <property type="term" value="F:ATP binding"/>
    <property type="evidence" value="ECO:0007669"/>
    <property type="project" value="UniProtKB-UniRule"/>
</dbReference>
<dbReference type="SUPFAM" id="SSF52540">
    <property type="entry name" value="P-loop containing nucleoside triphosphate hydrolases"/>
    <property type="match status" value="1"/>
</dbReference>
<reference evidence="11 12" key="1">
    <citation type="submission" date="2020-08" db="EMBL/GenBank/DDBJ databases">
        <title>Genomic Encyclopedia of Type Strains, Phase IV (KMG-IV): sequencing the most valuable type-strain genomes for metagenomic binning, comparative biology and taxonomic classification.</title>
        <authorList>
            <person name="Goeker M."/>
        </authorList>
    </citation>
    <scope>NUCLEOTIDE SEQUENCE [LARGE SCALE GENOMIC DNA]</scope>
    <source>
        <strain evidence="11 12">DSM 23562</strain>
    </source>
</reference>
<evidence type="ECO:0000256" key="1">
    <source>
        <dbReference type="ARBA" id="ARBA00005417"/>
    </source>
</evidence>
<evidence type="ECO:0000256" key="7">
    <source>
        <dbReference type="ARBA" id="ARBA00023136"/>
    </source>
</evidence>
<proteinExistence type="inferred from homology"/>
<evidence type="ECO:0000313" key="11">
    <source>
        <dbReference type="EMBL" id="MBB6052204.1"/>
    </source>
</evidence>
<keyword evidence="12" id="KW-1185">Reference proteome</keyword>
<dbReference type="InterPro" id="IPR005286">
    <property type="entry name" value="Cell_div_FtsE"/>
</dbReference>
<dbReference type="NCBIfam" id="TIGR02673">
    <property type="entry name" value="FtsE"/>
    <property type="match status" value="1"/>
</dbReference>
<keyword evidence="6 9" id="KW-0067">ATP-binding</keyword>
<evidence type="ECO:0000313" key="12">
    <source>
        <dbReference type="Proteomes" id="UP000520814"/>
    </source>
</evidence>
<dbReference type="InterPro" id="IPR027417">
    <property type="entry name" value="P-loop_NTPase"/>
</dbReference>
<dbReference type="GO" id="GO:0022857">
    <property type="term" value="F:transmembrane transporter activity"/>
    <property type="evidence" value="ECO:0007669"/>
    <property type="project" value="TreeGrafter"/>
</dbReference>